<evidence type="ECO:0000313" key="8">
    <source>
        <dbReference type="Proteomes" id="UP001602245"/>
    </source>
</evidence>
<dbReference type="Proteomes" id="UP001602245">
    <property type="component" value="Unassembled WGS sequence"/>
</dbReference>
<evidence type="ECO:0000256" key="5">
    <source>
        <dbReference type="SAM" id="MobiDB-lite"/>
    </source>
</evidence>
<dbReference type="NCBIfam" id="TIGR02937">
    <property type="entry name" value="sigma70-ECF"/>
    <property type="match status" value="1"/>
</dbReference>
<evidence type="ECO:0000256" key="1">
    <source>
        <dbReference type="ARBA" id="ARBA00010641"/>
    </source>
</evidence>
<sequence length="203" mass="22622">MDDEPADTGVGAPPAGGGLPATEPAQALPVAQPDTEQTADKVARDLEFTLFYSDQMPRLVAFLIVHGAHAVIAREVAQDAMTEAYRQWDRLDNPRAWIRTVASRTWWRRIEQTRAEDLSDDLDDQASTAAITELDEIENRHAFLTILRSLPPGQQQVMAWIYDGYQPTEIAAMLRIPPATVRSRLRDARAALRKAFGSDEETP</sequence>
<dbReference type="Gene3D" id="1.10.10.10">
    <property type="entry name" value="Winged helix-like DNA-binding domain superfamily/Winged helix DNA-binding domain"/>
    <property type="match status" value="1"/>
</dbReference>
<dbReference type="InterPro" id="IPR013249">
    <property type="entry name" value="RNA_pol_sigma70_r4_t2"/>
</dbReference>
<organism evidence="7 8">
    <name type="scientific">Paractinoplanes globisporus</name>
    <dbReference type="NCBI Taxonomy" id="113565"/>
    <lineage>
        <taxon>Bacteria</taxon>
        <taxon>Bacillati</taxon>
        <taxon>Actinomycetota</taxon>
        <taxon>Actinomycetes</taxon>
        <taxon>Micromonosporales</taxon>
        <taxon>Micromonosporaceae</taxon>
        <taxon>Paractinoplanes</taxon>
    </lineage>
</organism>
<evidence type="ECO:0000259" key="6">
    <source>
        <dbReference type="Pfam" id="PF08281"/>
    </source>
</evidence>
<dbReference type="InterPro" id="IPR013324">
    <property type="entry name" value="RNA_pol_sigma_r3/r4-like"/>
</dbReference>
<dbReference type="SUPFAM" id="SSF88946">
    <property type="entry name" value="Sigma2 domain of RNA polymerase sigma factors"/>
    <property type="match status" value="1"/>
</dbReference>
<comment type="caution">
    <text evidence="7">The sequence shown here is derived from an EMBL/GenBank/DDBJ whole genome shotgun (WGS) entry which is preliminary data.</text>
</comment>
<name>A0ABW6WK81_9ACTN</name>
<evidence type="ECO:0000313" key="7">
    <source>
        <dbReference type="EMBL" id="MFF5293054.1"/>
    </source>
</evidence>
<dbReference type="InterPro" id="IPR014284">
    <property type="entry name" value="RNA_pol_sigma-70_dom"/>
</dbReference>
<dbReference type="Gene3D" id="1.10.1740.10">
    <property type="match status" value="1"/>
</dbReference>
<reference evidence="7 8" key="1">
    <citation type="submission" date="2024-10" db="EMBL/GenBank/DDBJ databases">
        <title>The Natural Products Discovery Center: Release of the First 8490 Sequenced Strains for Exploring Actinobacteria Biosynthetic Diversity.</title>
        <authorList>
            <person name="Kalkreuter E."/>
            <person name="Kautsar S.A."/>
            <person name="Yang D."/>
            <person name="Bader C.D."/>
            <person name="Teijaro C.N."/>
            <person name="Fluegel L."/>
            <person name="Davis C.M."/>
            <person name="Simpson J.R."/>
            <person name="Lauterbach L."/>
            <person name="Steele A.D."/>
            <person name="Gui C."/>
            <person name="Meng S."/>
            <person name="Li G."/>
            <person name="Viehrig K."/>
            <person name="Ye F."/>
            <person name="Su P."/>
            <person name="Kiefer A.F."/>
            <person name="Nichols A."/>
            <person name="Cepeda A.J."/>
            <person name="Yan W."/>
            <person name="Fan B."/>
            <person name="Jiang Y."/>
            <person name="Adhikari A."/>
            <person name="Zheng C.-J."/>
            <person name="Schuster L."/>
            <person name="Cowan T.M."/>
            <person name="Smanski M.J."/>
            <person name="Chevrette M.G."/>
            <person name="De Carvalho L.P.S."/>
            <person name="Shen B."/>
        </authorList>
    </citation>
    <scope>NUCLEOTIDE SEQUENCE [LARGE SCALE GENOMIC DNA]</scope>
    <source>
        <strain evidence="7 8">NPDC000087</strain>
    </source>
</reference>
<keyword evidence="2" id="KW-0805">Transcription regulation</keyword>
<comment type="similarity">
    <text evidence="1">Belongs to the sigma-70 factor family. ECF subfamily.</text>
</comment>
<dbReference type="InterPro" id="IPR036388">
    <property type="entry name" value="WH-like_DNA-bd_sf"/>
</dbReference>
<dbReference type="SUPFAM" id="SSF88659">
    <property type="entry name" value="Sigma3 and sigma4 domains of RNA polymerase sigma factors"/>
    <property type="match status" value="1"/>
</dbReference>
<feature type="region of interest" description="Disordered" evidence="5">
    <location>
        <begin position="1"/>
        <end position="38"/>
    </location>
</feature>
<feature type="domain" description="RNA polymerase sigma factor 70 region 4 type 2" evidence="6">
    <location>
        <begin position="141"/>
        <end position="192"/>
    </location>
</feature>
<dbReference type="InterPro" id="IPR013325">
    <property type="entry name" value="RNA_pol_sigma_r2"/>
</dbReference>
<keyword evidence="8" id="KW-1185">Reference proteome</keyword>
<evidence type="ECO:0000256" key="2">
    <source>
        <dbReference type="ARBA" id="ARBA00023015"/>
    </source>
</evidence>
<proteinExistence type="inferred from homology"/>
<keyword evidence="3" id="KW-0731">Sigma factor</keyword>
<evidence type="ECO:0000256" key="4">
    <source>
        <dbReference type="ARBA" id="ARBA00023163"/>
    </source>
</evidence>
<dbReference type="EMBL" id="JBIAZU010000005">
    <property type="protein sequence ID" value="MFF5293054.1"/>
    <property type="molecule type" value="Genomic_DNA"/>
</dbReference>
<protein>
    <submittedName>
        <fullName evidence="7">RNA polymerase sigma factor</fullName>
    </submittedName>
</protein>
<gene>
    <name evidence="7" type="ORF">ACFY35_26750</name>
</gene>
<dbReference type="RefSeq" id="WP_084699133.1">
    <property type="nucleotide sequence ID" value="NZ_JBIAZU010000005.1"/>
</dbReference>
<dbReference type="InterPro" id="IPR039425">
    <property type="entry name" value="RNA_pol_sigma-70-like"/>
</dbReference>
<accession>A0ABW6WK81</accession>
<dbReference type="Pfam" id="PF08281">
    <property type="entry name" value="Sigma70_r4_2"/>
    <property type="match status" value="1"/>
</dbReference>
<evidence type="ECO:0000256" key="3">
    <source>
        <dbReference type="ARBA" id="ARBA00023082"/>
    </source>
</evidence>
<keyword evidence="4" id="KW-0804">Transcription</keyword>
<dbReference type="PANTHER" id="PTHR43133">
    <property type="entry name" value="RNA POLYMERASE ECF-TYPE SIGMA FACTO"/>
    <property type="match status" value="1"/>
</dbReference>
<dbReference type="PANTHER" id="PTHR43133:SF46">
    <property type="entry name" value="RNA POLYMERASE SIGMA-70 FACTOR ECF SUBFAMILY"/>
    <property type="match status" value="1"/>
</dbReference>